<feature type="compositionally biased region" description="Acidic residues" evidence="1">
    <location>
        <begin position="1140"/>
        <end position="1150"/>
    </location>
</feature>
<sequence length="1325" mass="150746">MHSRRWRESYERLLPENLRCTQTPIRKSFHFANGSSTEAKAVVWKIPIFIKGYQGEVYSAEIEQGMTPLLLSISAMSALDMVIHLKEQVVQVRKLDLEVPMLVTKSRHLAIDIAFDPEAAVQTEELPSTSREPRIVSEREDLLVYYGEEAQMTLLAGQPGLPEWQPPEGRVLQACTQQRGIRLDDPTGQMSERRVEELKNAAFHIQVADERMWAALKRHYTLAEQFCTLDFKTTVIFEPFAGSFGTTRVASRDYGWTNSQPMDLRDGYDLLSTSGRRLLYQVLDDHLPYLVLIAFDCRIWSLLTNMSPGHPWANLRETIGKVTLKLIVKICKIQHRRGRYYLIENPAGSYAWVHEGLLAELLEHAGGKFVTGDQCPFGCRDSQSFRPIRKPTGWLCNSEVILNHVGRKCTCRWGSHQPLVGRNQDGLRSKQAAQYPRPLCKAICNGVLKQMQLDYKVMMASTAQHAYALVDEEDIEYELQDREIDLGDSWKLEEDRLLRIHNVPRRLLFAPVASMDLPVPFETLLDERQTVMVFGDGQTASHQSHWWKIKPEMMTEEWTGETEFQIAPGTLTRTRQLQRGFWEELSQPEPQDLLNAVLEHVIAEELQDWSRLDLESDLGQQWVAHESAQAEVKLILTSQTAKRMRKPQPFAGPLEVPLRRSYLLLESGKVLATSWEEWQKMAPASQVRPLVAQKRRLYLVLFGNELGEGLQMEVDDRFQAKEEERLRKWQALPRELKLAVRRIHVNLGHADVQTMLRCLRMSKASDTAVKATRLFRCEDCPRMHEHPKEPRPSKVPAVHDFNVQIGLDVFSESDAQGHQWSWLNILCQGTTFQVCALLPDTNQNPTGACLLEAFNSHWCSWAGFPERGIVCDRAKYFLAELSEEFSNHGCHFSTAAKASPWQIGQVERHGGLWKTTFKRLVWAQQIAGREEVLMATAATTAAKNSMARKHGFSPSQWVIGRDVRLPAALSDDSEIGRLSAQSLAETPGTRFYRQNVIRMQARESFARAANDSALRRAELRKARPSRGPFPVGTYVFYWDSADKRSSPCFWRGVARVIGHEGSSTVWLAHRGILVAVSPEHLSRAYEEEIQQWINVNHETDLIDAVPAAGGTGFLDLRKAAPPDFSNLPKLSAPELPELPDLPEGEQELDLESTPSIPDDPMEAPREDVPLQDEPPAQEPSSEDLSASSTSMARMKYESERDAKRAIKSSDFFNRKAEERRKQREQKLKDMGITSKPMEAEARAIPAGSDFDPDLDDYHTRPTRQLSPVVEFDAEAAEREAKRLRLTAEEKAPESATFVGEPLRAYMVMESQHFLNTEARQQYFFA</sequence>
<keyword evidence="3" id="KW-1185">Reference proteome</keyword>
<evidence type="ECO:0008006" key="4">
    <source>
        <dbReference type="Google" id="ProtNLM"/>
    </source>
</evidence>
<dbReference type="SUPFAM" id="SSF53098">
    <property type="entry name" value="Ribonuclease H-like"/>
    <property type="match status" value="1"/>
</dbReference>
<protein>
    <recommendedName>
        <fullName evidence="4">Integrase catalytic domain-containing protein</fullName>
    </recommendedName>
</protein>
<feature type="compositionally biased region" description="Basic and acidic residues" evidence="1">
    <location>
        <begin position="1194"/>
        <end position="1204"/>
    </location>
</feature>
<evidence type="ECO:0000313" key="3">
    <source>
        <dbReference type="Proteomes" id="UP001642484"/>
    </source>
</evidence>
<dbReference type="Gene3D" id="3.30.420.10">
    <property type="entry name" value="Ribonuclease H-like superfamily/Ribonuclease H"/>
    <property type="match status" value="1"/>
</dbReference>
<proteinExistence type="predicted"/>
<comment type="caution">
    <text evidence="2">The sequence shown here is derived from an EMBL/GenBank/DDBJ whole genome shotgun (WGS) entry which is preliminary data.</text>
</comment>
<gene>
    <name evidence="2" type="ORF">CCMP2556_LOCUS51806</name>
</gene>
<reference evidence="2 3" key="1">
    <citation type="submission" date="2024-02" db="EMBL/GenBank/DDBJ databases">
        <authorList>
            <person name="Chen Y."/>
            <person name="Shah S."/>
            <person name="Dougan E. K."/>
            <person name="Thang M."/>
            <person name="Chan C."/>
        </authorList>
    </citation>
    <scope>NUCLEOTIDE SEQUENCE [LARGE SCALE GENOMIC DNA]</scope>
</reference>
<accession>A0ABP0SGY0</accession>
<dbReference type="InterPro" id="IPR012337">
    <property type="entry name" value="RNaseH-like_sf"/>
</dbReference>
<feature type="compositionally biased region" description="Basic and acidic residues" evidence="1">
    <location>
        <begin position="1212"/>
        <end position="1229"/>
    </location>
</feature>
<dbReference type="Proteomes" id="UP001642484">
    <property type="component" value="Unassembled WGS sequence"/>
</dbReference>
<dbReference type="InterPro" id="IPR036397">
    <property type="entry name" value="RNaseH_sf"/>
</dbReference>
<dbReference type="EMBL" id="CAXAMN010027583">
    <property type="protein sequence ID" value="CAK9111640.1"/>
    <property type="molecule type" value="Genomic_DNA"/>
</dbReference>
<evidence type="ECO:0000313" key="2">
    <source>
        <dbReference type="EMBL" id="CAK9111640.1"/>
    </source>
</evidence>
<feature type="region of interest" description="Disordered" evidence="1">
    <location>
        <begin position="1125"/>
        <end position="1267"/>
    </location>
</feature>
<organism evidence="2 3">
    <name type="scientific">Durusdinium trenchii</name>
    <dbReference type="NCBI Taxonomy" id="1381693"/>
    <lineage>
        <taxon>Eukaryota</taxon>
        <taxon>Sar</taxon>
        <taxon>Alveolata</taxon>
        <taxon>Dinophyceae</taxon>
        <taxon>Suessiales</taxon>
        <taxon>Symbiodiniaceae</taxon>
        <taxon>Durusdinium</taxon>
    </lineage>
</organism>
<evidence type="ECO:0000256" key="1">
    <source>
        <dbReference type="SAM" id="MobiDB-lite"/>
    </source>
</evidence>
<name>A0ABP0SGY0_9DINO</name>
<feature type="compositionally biased region" description="Polar residues" evidence="1">
    <location>
        <begin position="1178"/>
        <end position="1191"/>
    </location>
</feature>